<dbReference type="OrthoDB" id="296767at2759"/>
<dbReference type="GeneID" id="30033072"/>
<dbReference type="Proteomes" id="UP000189580">
    <property type="component" value="Chromosome a"/>
</dbReference>
<evidence type="ECO:0000313" key="2">
    <source>
        <dbReference type="EMBL" id="ANB13009.1"/>
    </source>
</evidence>
<evidence type="ECO:0000313" key="3">
    <source>
        <dbReference type="Proteomes" id="UP000189580"/>
    </source>
</evidence>
<proteinExistence type="predicted"/>
<sequence>MLSSDNSHTELRALAFLFNIWDNLPIGCNVGSCTEPLHAARYQSELEFVFDDNEGLRWNVIVWLLSPPMWERYFCHWQPLVRAYYHRLLCWRVASVGPESDLLSSILQSNCNADARILLSQRLQTSYEKVAHAIELAKECKSMFPALEPAPPVVNRQLSIFVNPAVSGGGPPLAKVPMRVSSERNISGNNSINHLLPRVTSEGSLSSQHLHRVNPFDVFDDVAYSYPPMASPKDNLFSLGRELKPATDYLSHSVAETEEENSTKKKWSILRPHGLKKYFSSNNMRVSSAPTLPTETKKSMTSSSFVELKSVRSRTPSIKSSPKSVPKVSPTSSLTMSLIPPPPQLLRERPEINRPPFKFCIEYCEKTARKQFDLIFRKNQGIELETSQLRHPVKPRLPFDFDNKVDSTFFYSTAGTDVNDEEDDAYKTCASDESDSDDEFSTPAMGINDESAFDDITKAYDSNNEDSYETSSNPGADIVNSLLDEEKSQRIQFANGILGSPDQNTKADDSKYWRYAGRSLSEWALAVAQFEEFVRNRRTMAGVSRLEDLGVPFLVAEIPAKVLVG</sequence>
<keyword evidence="3" id="KW-1185">Reference proteome</keyword>
<dbReference type="PANTHER" id="PTHR37988">
    <property type="entry name" value="UPF0592 MEMBRANE PROTEIN C7D4.03C"/>
    <property type="match status" value="1"/>
</dbReference>
<dbReference type="PANTHER" id="PTHR37988:SF1">
    <property type="entry name" value="UPF0592 MEMBRANE PROTEIN C7D4.03C"/>
    <property type="match status" value="1"/>
</dbReference>
<name>A0A167DKD1_9ASCO</name>
<feature type="region of interest" description="Disordered" evidence="1">
    <location>
        <begin position="316"/>
        <end position="349"/>
    </location>
</feature>
<dbReference type="KEGG" id="slb:AWJ20_1287"/>
<feature type="compositionally biased region" description="Low complexity" evidence="1">
    <location>
        <begin position="316"/>
        <end position="333"/>
    </location>
</feature>
<dbReference type="Pfam" id="PF08578">
    <property type="entry name" value="DUF1765"/>
    <property type="match status" value="1"/>
</dbReference>
<dbReference type="EMBL" id="CP014501">
    <property type="protein sequence ID" value="ANB13009.1"/>
    <property type="molecule type" value="Genomic_DNA"/>
</dbReference>
<organism evidence="2 3">
    <name type="scientific">Sugiyamaella lignohabitans</name>
    <dbReference type="NCBI Taxonomy" id="796027"/>
    <lineage>
        <taxon>Eukaryota</taxon>
        <taxon>Fungi</taxon>
        <taxon>Dikarya</taxon>
        <taxon>Ascomycota</taxon>
        <taxon>Saccharomycotina</taxon>
        <taxon>Dipodascomycetes</taxon>
        <taxon>Dipodascales</taxon>
        <taxon>Trichomonascaceae</taxon>
        <taxon>Sugiyamaella</taxon>
    </lineage>
</organism>
<dbReference type="InterPro" id="IPR013887">
    <property type="entry name" value="UPF0592"/>
</dbReference>
<evidence type="ECO:0000256" key="1">
    <source>
        <dbReference type="SAM" id="MobiDB-lite"/>
    </source>
</evidence>
<gene>
    <name evidence="2" type="ORF">AWJ20_1287</name>
</gene>
<reference evidence="2 3" key="1">
    <citation type="submission" date="2016-02" db="EMBL/GenBank/DDBJ databases">
        <title>Complete genome sequence and transcriptome regulation of the pentose utilising yeast Sugiyamaella lignohabitans.</title>
        <authorList>
            <person name="Bellasio M."/>
            <person name="Peymann A."/>
            <person name="Valli M."/>
            <person name="Sipitzky M."/>
            <person name="Graf A."/>
            <person name="Sauer M."/>
            <person name="Marx H."/>
            <person name="Mattanovich D."/>
        </authorList>
    </citation>
    <scope>NUCLEOTIDE SEQUENCE [LARGE SCALE GENOMIC DNA]</scope>
    <source>
        <strain evidence="2 3">CBS 10342</strain>
    </source>
</reference>
<dbReference type="AlphaFoldDB" id="A0A167DKD1"/>
<dbReference type="RefSeq" id="XP_018735486.1">
    <property type="nucleotide sequence ID" value="XM_018878153.1"/>
</dbReference>
<protein>
    <submittedName>
        <fullName evidence="2">Uncharacterized protein</fullName>
    </submittedName>
</protein>
<accession>A0A167DKD1</accession>